<feature type="domain" description="Importin N-terminal" evidence="5">
    <location>
        <begin position="21"/>
        <end position="100"/>
    </location>
</feature>
<dbReference type="Proteomes" id="UP000290900">
    <property type="component" value="Unassembled WGS sequence"/>
</dbReference>
<evidence type="ECO:0000256" key="4">
    <source>
        <dbReference type="SAM" id="MobiDB-lite"/>
    </source>
</evidence>
<evidence type="ECO:0000259" key="5">
    <source>
        <dbReference type="PROSITE" id="PS50166"/>
    </source>
</evidence>
<comment type="subcellular location">
    <subcellularLocation>
        <location evidence="1">Nucleus</location>
    </subcellularLocation>
</comment>
<dbReference type="GO" id="GO:0006606">
    <property type="term" value="P:protein import into nucleus"/>
    <property type="evidence" value="ECO:0007669"/>
    <property type="project" value="TreeGrafter"/>
</dbReference>
<evidence type="ECO:0000256" key="2">
    <source>
        <dbReference type="ARBA" id="ARBA00022448"/>
    </source>
</evidence>
<keyword evidence="7" id="KW-1185">Reference proteome</keyword>
<evidence type="ECO:0000313" key="6">
    <source>
        <dbReference type="EMBL" id="VEU21252.1"/>
    </source>
</evidence>
<protein>
    <submittedName>
        <fullName evidence="6">DEKNAAC102201</fullName>
    </submittedName>
</protein>
<dbReference type="Pfam" id="PF03810">
    <property type="entry name" value="IBN_N"/>
    <property type="match status" value="1"/>
</dbReference>
<dbReference type="AlphaFoldDB" id="A0A448YJY6"/>
<dbReference type="OrthoDB" id="431626at2759"/>
<dbReference type="EMBL" id="CAACVR010000011">
    <property type="protein sequence ID" value="VEU21252.1"/>
    <property type="molecule type" value="Genomic_DNA"/>
</dbReference>
<dbReference type="STRING" id="13370.A0A448YJY6"/>
<proteinExistence type="predicted"/>
<organism evidence="6 7">
    <name type="scientific">Brettanomyces naardenensis</name>
    <name type="common">Yeast</name>
    <dbReference type="NCBI Taxonomy" id="13370"/>
    <lineage>
        <taxon>Eukaryota</taxon>
        <taxon>Fungi</taxon>
        <taxon>Dikarya</taxon>
        <taxon>Ascomycota</taxon>
        <taxon>Saccharomycotina</taxon>
        <taxon>Pichiomycetes</taxon>
        <taxon>Pichiales</taxon>
        <taxon>Pichiaceae</taxon>
        <taxon>Brettanomyces</taxon>
    </lineage>
</organism>
<dbReference type="PANTHER" id="PTHR10997">
    <property type="entry name" value="IMPORTIN-7, 8, 11"/>
    <property type="match status" value="1"/>
</dbReference>
<dbReference type="InParanoid" id="A0A448YJY6"/>
<reference evidence="6 7" key="1">
    <citation type="submission" date="2018-12" db="EMBL/GenBank/DDBJ databases">
        <authorList>
            <person name="Tiukova I."/>
            <person name="Dainat J."/>
        </authorList>
    </citation>
    <scope>NUCLEOTIDE SEQUENCE [LARGE SCALE GENOMIC DNA]</scope>
</reference>
<feature type="compositionally biased region" description="Acidic residues" evidence="4">
    <location>
        <begin position="952"/>
        <end position="961"/>
    </location>
</feature>
<dbReference type="Gene3D" id="1.25.10.10">
    <property type="entry name" value="Leucine-rich Repeat Variant"/>
    <property type="match status" value="1"/>
</dbReference>
<dbReference type="FunCoup" id="A0A448YJY6">
    <property type="interactions" value="1118"/>
</dbReference>
<evidence type="ECO:0000256" key="3">
    <source>
        <dbReference type="ARBA" id="ARBA00023242"/>
    </source>
</evidence>
<accession>A0A448YJY6</accession>
<dbReference type="GO" id="GO:0031267">
    <property type="term" value="F:small GTPase binding"/>
    <property type="evidence" value="ECO:0007669"/>
    <property type="project" value="InterPro"/>
</dbReference>
<dbReference type="GO" id="GO:0005829">
    <property type="term" value="C:cytosol"/>
    <property type="evidence" value="ECO:0007669"/>
    <property type="project" value="TreeGrafter"/>
</dbReference>
<name>A0A448YJY6_BRENA</name>
<feature type="region of interest" description="Disordered" evidence="4">
    <location>
        <begin position="938"/>
        <end position="961"/>
    </location>
</feature>
<dbReference type="PANTHER" id="PTHR10997:SF9">
    <property type="entry name" value="IMPORTIN-9"/>
    <property type="match status" value="1"/>
</dbReference>
<dbReference type="InterPro" id="IPR001494">
    <property type="entry name" value="Importin-beta_N"/>
</dbReference>
<keyword evidence="2" id="KW-0813">Transport</keyword>
<dbReference type="SUPFAM" id="SSF48371">
    <property type="entry name" value="ARM repeat"/>
    <property type="match status" value="1"/>
</dbReference>
<dbReference type="PROSITE" id="PS50166">
    <property type="entry name" value="IMPORTIN_B_NT"/>
    <property type="match status" value="1"/>
</dbReference>
<gene>
    <name evidence="6" type="ORF">BRENAR_LOCUS1987</name>
</gene>
<dbReference type="InterPro" id="IPR016024">
    <property type="entry name" value="ARM-type_fold"/>
</dbReference>
<dbReference type="GO" id="GO:0005635">
    <property type="term" value="C:nuclear envelope"/>
    <property type="evidence" value="ECO:0007669"/>
    <property type="project" value="TreeGrafter"/>
</dbReference>
<evidence type="ECO:0000313" key="7">
    <source>
        <dbReference type="Proteomes" id="UP000290900"/>
    </source>
</evidence>
<keyword evidence="3" id="KW-0539">Nucleus</keyword>
<evidence type="ECO:0000256" key="1">
    <source>
        <dbReference type="ARBA" id="ARBA00004123"/>
    </source>
</evidence>
<sequence length="1039" mass="117357">MSLLDLLVALMSPDNELRTRSELEFRNRAELDPDSFLLDLSQLALNSHIDNSLRLAAVLHLKRYVPKFWSPAFDNFVGPNTTSQQVKQTIRSCLFSLLGDPSSKIRNAAAYAMIQIAVVDYPDEWPNLMNELYGAIVNSNPNPFLVLGSLSALHQLFDDLVTDEQFFQGGIAVEVMKACEVMLTDDSYGLQVKVATLPLVKAIIDMLVDIAYYEDSQKRNFVEAVIPRLLDLLMGISSRITSSPSTDFVTSIMFWDLKSEIYDCLNALVNSFSRFFKGRESSSSPIDLVVTDLSKEIQTYLAIFCDEDSPSSIFSDLALFEDTEKEGSTPSDVMVECVRFEIEYLQAMLELQPFQQEDRLSSLIDLLCQFNYLTADKLSAYQSDFNEFVTDETDLSIDTTVRSSVIGFFTELNGKDIHLAIEMLSKRLTSALGTNGSDRTLESLSLMLTCAFDNDAKTSFEPPEKFFEIIMSFMDERFNHLSEDSEILLSRFVILLPKFLMKYDDKLKSLALPSLHQLVSYLDRLGDGYQILKSAILIAFQYYNQFIRASEFDGKIQFKLMTAINQLKEDSDEDTNIMMLEALTILISIDNRALSTSDDAFLLVLAIGYKDCSNFSLNTPTLECISDLIKDLPLESYMMLSSKALGHIIDIIFNANGEYSAEVDLTLQILAEYIKGPVEGFQLPHELFIYVFPPVCKFIMTCNDDHLLQSASTAFNEIVQRSSKEVELYRDLDTGETGNEILLKIVAKFLAPGVSDHAIVNLGSLIVLIIDNFGGSDLIKRYFEDMLRGITLRLLNSQEVPTIENMILIFNKLMATSPHETMAFLKGFNVDGQGSALAKVLPIWFQAFEVMRGYDKILDNVKAFAELLKMNDHVLAEISVNGDLLPNQVPDDLIVTRSMTKKMELQYELIPADSKIIRLLVKELKFQLQSALQEEKDAVADARQTDQQAGSSDEDDSDEWEDLEDVGVPSFNELKHYVEDGSDSSYFKRSERANSSIKDYLIGFFRECFNGKVNRFKEIYTNYLNDADKKLLTESLVFA</sequence>
<dbReference type="InterPro" id="IPR011989">
    <property type="entry name" value="ARM-like"/>
</dbReference>